<dbReference type="EMBL" id="JNAJ01000017">
    <property type="protein sequence ID" value="KGF90391.1"/>
    <property type="molecule type" value="Genomic_DNA"/>
</dbReference>
<feature type="transmembrane region" description="Helical" evidence="3">
    <location>
        <begin position="63"/>
        <end position="80"/>
    </location>
</feature>
<feature type="transmembrane region" description="Helical" evidence="3">
    <location>
        <begin position="39"/>
        <end position="56"/>
    </location>
</feature>
<keyword evidence="2" id="KW-1003">Cell membrane</keyword>
<dbReference type="OrthoDB" id="9803495at2"/>
<dbReference type="GO" id="GO:0005886">
    <property type="term" value="C:plasma membrane"/>
    <property type="evidence" value="ECO:0007669"/>
    <property type="project" value="UniProtKB-SubCell"/>
</dbReference>
<dbReference type="PANTHER" id="PTHR34295">
    <property type="entry name" value="BIOTIN TRANSPORTER BIOY"/>
    <property type="match status" value="1"/>
</dbReference>
<gene>
    <name evidence="4" type="ORF">EU93_1562</name>
</gene>
<organism evidence="4 5">
    <name type="scientific">Prochlorococcus marinus str. MIT 9116</name>
    <dbReference type="NCBI Taxonomy" id="167544"/>
    <lineage>
        <taxon>Bacteria</taxon>
        <taxon>Bacillati</taxon>
        <taxon>Cyanobacteriota</taxon>
        <taxon>Cyanophyceae</taxon>
        <taxon>Synechococcales</taxon>
        <taxon>Prochlorococcaceae</taxon>
        <taxon>Prochlorococcus</taxon>
    </lineage>
</organism>
<comment type="caution">
    <text evidence="4">The sequence shown here is derived from an EMBL/GenBank/DDBJ whole genome shotgun (WGS) entry which is preliminary data.</text>
</comment>
<evidence type="ECO:0000256" key="1">
    <source>
        <dbReference type="ARBA" id="ARBA00010692"/>
    </source>
</evidence>
<dbReference type="InterPro" id="IPR003784">
    <property type="entry name" value="BioY"/>
</dbReference>
<comment type="subcellular location">
    <subcellularLocation>
        <location evidence="2">Cell membrane</location>
        <topology evidence="2">Multi-pass membrane protein</topology>
    </subcellularLocation>
</comment>
<evidence type="ECO:0000256" key="2">
    <source>
        <dbReference type="PIRNR" id="PIRNR016661"/>
    </source>
</evidence>
<proteinExistence type="inferred from homology"/>
<accession>A0A0A1ZPC5</accession>
<dbReference type="PIRSF" id="PIRSF016661">
    <property type="entry name" value="BioY"/>
    <property type="match status" value="1"/>
</dbReference>
<keyword evidence="2 3" id="KW-0472">Membrane</keyword>
<dbReference type="PANTHER" id="PTHR34295:SF1">
    <property type="entry name" value="BIOTIN TRANSPORTER BIOY"/>
    <property type="match status" value="1"/>
</dbReference>
<keyword evidence="3" id="KW-0812">Transmembrane</keyword>
<feature type="transmembrane region" description="Helical" evidence="3">
    <location>
        <begin position="125"/>
        <end position="145"/>
    </location>
</feature>
<evidence type="ECO:0000313" key="4">
    <source>
        <dbReference type="EMBL" id="KGF90391.1"/>
    </source>
</evidence>
<dbReference type="GO" id="GO:0015225">
    <property type="term" value="F:biotin transmembrane transporter activity"/>
    <property type="evidence" value="ECO:0007669"/>
    <property type="project" value="UniProtKB-UniRule"/>
</dbReference>
<feature type="transmembrane region" description="Helical" evidence="3">
    <location>
        <begin position="7"/>
        <end position="27"/>
    </location>
</feature>
<protein>
    <recommendedName>
        <fullName evidence="2">Biotin transporter</fullName>
    </recommendedName>
</protein>
<evidence type="ECO:0000256" key="3">
    <source>
        <dbReference type="SAM" id="Phobius"/>
    </source>
</evidence>
<feature type="transmembrane region" description="Helical" evidence="3">
    <location>
        <begin position="86"/>
        <end position="104"/>
    </location>
</feature>
<sequence length="190" mass="21975">MLNLYKSIEILVSLQLLIITAMLPIYIPLPLINKSINSFEIPITWQITTIIFLTLIFNSKVVFRAYTIYIFLGLFISPVFHEGGSLGYLLTPNFGYLLGVYPLIKIIDKLNKKNNINIGNFLINGFLAICAMHLTGVIYNFIQIIYYNQFNIFLYNLGKYSVGKIGYHLIMLFPLILLIKPIKYFKYNKK</sequence>
<reference evidence="5" key="1">
    <citation type="journal article" date="2014" name="Sci. Data">
        <title>Genomes of diverse isolates of the marine cyanobacterium Prochlorococcus.</title>
        <authorList>
            <person name="Biller S."/>
            <person name="Berube P."/>
            <person name="Thompson J."/>
            <person name="Kelly L."/>
            <person name="Roggensack S."/>
            <person name="Awad L."/>
            <person name="Roache-Johnson K."/>
            <person name="Ding H."/>
            <person name="Giovannoni S.J."/>
            <person name="Moore L.R."/>
            <person name="Chisholm S.W."/>
        </authorList>
    </citation>
    <scope>NUCLEOTIDE SEQUENCE [LARGE SCALE GENOMIC DNA]</scope>
</reference>
<keyword evidence="2" id="KW-0813">Transport</keyword>
<name>A0A0A1ZPC5_PROMR</name>
<keyword evidence="3" id="KW-1133">Transmembrane helix</keyword>
<dbReference type="AlphaFoldDB" id="A0A0A1ZPC5"/>
<dbReference type="Proteomes" id="UP000030491">
    <property type="component" value="Unassembled WGS sequence"/>
</dbReference>
<feature type="transmembrane region" description="Helical" evidence="3">
    <location>
        <begin position="165"/>
        <end position="182"/>
    </location>
</feature>
<dbReference type="Gene3D" id="1.10.1760.20">
    <property type="match status" value="1"/>
</dbReference>
<dbReference type="RefSeq" id="WP_032514350.1">
    <property type="nucleotide sequence ID" value="NZ_JNAJ01000017.1"/>
</dbReference>
<dbReference type="Pfam" id="PF02632">
    <property type="entry name" value="BioY"/>
    <property type="match status" value="1"/>
</dbReference>
<comment type="similarity">
    <text evidence="1 2">Belongs to the BioY family.</text>
</comment>
<evidence type="ECO:0000313" key="5">
    <source>
        <dbReference type="Proteomes" id="UP000030491"/>
    </source>
</evidence>